<feature type="region of interest" description="Disordered" evidence="1">
    <location>
        <begin position="170"/>
        <end position="210"/>
    </location>
</feature>
<organism evidence="3 4">
    <name type="scientific">Orchesella dallaii</name>
    <dbReference type="NCBI Taxonomy" id="48710"/>
    <lineage>
        <taxon>Eukaryota</taxon>
        <taxon>Metazoa</taxon>
        <taxon>Ecdysozoa</taxon>
        <taxon>Arthropoda</taxon>
        <taxon>Hexapoda</taxon>
        <taxon>Collembola</taxon>
        <taxon>Entomobryomorpha</taxon>
        <taxon>Entomobryoidea</taxon>
        <taxon>Orchesellidae</taxon>
        <taxon>Orchesellinae</taxon>
        <taxon>Orchesella</taxon>
    </lineage>
</organism>
<feature type="region of interest" description="Disordered" evidence="1">
    <location>
        <begin position="55"/>
        <end position="127"/>
    </location>
</feature>
<keyword evidence="2" id="KW-0732">Signal</keyword>
<feature type="compositionally biased region" description="Low complexity" evidence="1">
    <location>
        <begin position="256"/>
        <end position="267"/>
    </location>
</feature>
<comment type="caution">
    <text evidence="3">The sequence shown here is derived from an EMBL/GenBank/DDBJ whole genome shotgun (WGS) entry which is preliminary data.</text>
</comment>
<feature type="chain" id="PRO_5046888258" evidence="2">
    <location>
        <begin position="38"/>
        <end position="449"/>
    </location>
</feature>
<gene>
    <name evidence="3" type="ORF">ODALV1_LOCUS3707</name>
</gene>
<accession>A0ABP1PVL3</accession>
<evidence type="ECO:0000313" key="3">
    <source>
        <dbReference type="EMBL" id="CAL8077130.1"/>
    </source>
</evidence>
<evidence type="ECO:0000256" key="1">
    <source>
        <dbReference type="SAM" id="MobiDB-lite"/>
    </source>
</evidence>
<feature type="region of interest" description="Disordered" evidence="1">
    <location>
        <begin position="255"/>
        <end position="381"/>
    </location>
</feature>
<name>A0ABP1PVL3_9HEXA</name>
<evidence type="ECO:0000313" key="4">
    <source>
        <dbReference type="Proteomes" id="UP001642540"/>
    </source>
</evidence>
<dbReference type="EMBL" id="CAXLJM020000012">
    <property type="protein sequence ID" value="CAL8077130.1"/>
    <property type="molecule type" value="Genomic_DNA"/>
</dbReference>
<protein>
    <submittedName>
        <fullName evidence="3">Uncharacterized protein</fullName>
    </submittedName>
</protein>
<feature type="compositionally biased region" description="Basic and acidic residues" evidence="1">
    <location>
        <begin position="359"/>
        <end position="374"/>
    </location>
</feature>
<feature type="compositionally biased region" description="Pro residues" evidence="1">
    <location>
        <begin position="81"/>
        <end position="105"/>
    </location>
</feature>
<keyword evidence="4" id="KW-1185">Reference proteome</keyword>
<dbReference type="Proteomes" id="UP001642540">
    <property type="component" value="Unassembled WGS sequence"/>
</dbReference>
<proteinExistence type="predicted"/>
<feature type="compositionally biased region" description="Polar residues" evidence="1">
    <location>
        <begin position="274"/>
        <end position="312"/>
    </location>
</feature>
<evidence type="ECO:0000256" key="2">
    <source>
        <dbReference type="SAM" id="SignalP"/>
    </source>
</evidence>
<sequence length="449" mass="48490">MGKLDECVGLERGPASWRSHGFSLSVLVLLQILAVQGKPWVPTYPQYVPATGQGPPPVATGNAPQYALGHPSPPLASYTPAAPPQYPPPTQYHPPAPAYHPPPPSYQGLNTHSPYNNPPYSHPPTQHVYYSPPAAHYPPPQPMQSYQVYQNQHHAPPQMLTYPVNQMPNYPHQYSQYAPPPPPPPQHSGSWPVHQAPTQYHPSQAPGYGPPPPVPAYGVYHPQPTPAQGGPPAGHYYGHPMPQYYAMPPQGPFPNTQPIQPQPQTAIPAPPTSEGANRVQTELANPVSNQEEKLSSTNITTDINLPKTTPKGNGSGYELEQNAPPSPTFETPLKTETVDDQAQVEPPPIPTSASGSGKDGCKTSTERNDAKNVGDDNGSSLVQPVFDSVAMQEDIDELMSLDLDVDSNLVVPEAKPENLEVAALIEMENTLEDMPTTTEESGEIVYIDS</sequence>
<reference evidence="3 4" key="1">
    <citation type="submission" date="2024-08" db="EMBL/GenBank/DDBJ databases">
        <authorList>
            <person name="Cucini C."/>
            <person name="Frati F."/>
        </authorList>
    </citation>
    <scope>NUCLEOTIDE SEQUENCE [LARGE SCALE GENOMIC DNA]</scope>
</reference>
<feature type="signal peptide" evidence="2">
    <location>
        <begin position="1"/>
        <end position="37"/>
    </location>
</feature>